<feature type="non-terminal residue" evidence="1">
    <location>
        <position position="28"/>
    </location>
</feature>
<proteinExistence type="predicted"/>
<dbReference type="AlphaFoldDB" id="A0A0F9EKC1"/>
<name>A0A0F9EKC1_9ZZZZ</name>
<evidence type="ECO:0000313" key="1">
    <source>
        <dbReference type="EMBL" id="KKL24318.1"/>
    </source>
</evidence>
<accession>A0A0F9EKC1</accession>
<protein>
    <submittedName>
        <fullName evidence="1">Uncharacterized protein</fullName>
    </submittedName>
</protein>
<comment type="caution">
    <text evidence="1">The sequence shown here is derived from an EMBL/GenBank/DDBJ whole genome shotgun (WGS) entry which is preliminary data.</text>
</comment>
<sequence>MARVINVRGSDTSVFDTSNVSAWPLSTR</sequence>
<dbReference type="EMBL" id="LAZR01036642">
    <property type="protein sequence ID" value="KKL24318.1"/>
    <property type="molecule type" value="Genomic_DNA"/>
</dbReference>
<organism evidence="1">
    <name type="scientific">marine sediment metagenome</name>
    <dbReference type="NCBI Taxonomy" id="412755"/>
    <lineage>
        <taxon>unclassified sequences</taxon>
        <taxon>metagenomes</taxon>
        <taxon>ecological metagenomes</taxon>
    </lineage>
</organism>
<gene>
    <name evidence="1" type="ORF">LCGC14_2416500</name>
</gene>
<reference evidence="1" key="1">
    <citation type="journal article" date="2015" name="Nature">
        <title>Complex archaea that bridge the gap between prokaryotes and eukaryotes.</title>
        <authorList>
            <person name="Spang A."/>
            <person name="Saw J.H."/>
            <person name="Jorgensen S.L."/>
            <person name="Zaremba-Niedzwiedzka K."/>
            <person name="Martijn J."/>
            <person name="Lind A.E."/>
            <person name="van Eijk R."/>
            <person name="Schleper C."/>
            <person name="Guy L."/>
            <person name="Ettema T.J."/>
        </authorList>
    </citation>
    <scope>NUCLEOTIDE SEQUENCE</scope>
</reference>